<feature type="compositionally biased region" description="Basic and acidic residues" evidence="17">
    <location>
        <begin position="125"/>
        <end position="152"/>
    </location>
</feature>
<evidence type="ECO:0000256" key="4">
    <source>
        <dbReference type="ARBA" id="ARBA00022572"/>
    </source>
</evidence>
<dbReference type="PRINTS" id="PR00722">
    <property type="entry name" value="CHYMOTRYPSIN"/>
</dbReference>
<feature type="disulfide bond" evidence="14">
    <location>
        <begin position="216"/>
        <end position="225"/>
    </location>
</feature>
<dbReference type="InterPro" id="IPR009003">
    <property type="entry name" value="Peptidase_S1_PA"/>
</dbReference>
<dbReference type="AlphaFoldDB" id="A0A8C1ANT3"/>
<dbReference type="PROSITE" id="PS00134">
    <property type="entry name" value="TRYPSIN_HIS"/>
    <property type="match status" value="1"/>
</dbReference>
<feature type="compositionally biased region" description="Polar residues" evidence="17">
    <location>
        <begin position="415"/>
        <end position="437"/>
    </location>
</feature>
<dbReference type="PROSITE" id="PS50240">
    <property type="entry name" value="TRYPSIN_DOM"/>
    <property type="match status" value="1"/>
</dbReference>
<comment type="catalytic activity">
    <reaction evidence="12">
        <text>Preferential cleavage: Arg-|-Xaa, Lys-|-Xaa.</text>
        <dbReference type="EC" id="3.4.21.4"/>
    </reaction>
</comment>
<dbReference type="InterPro" id="IPR018056">
    <property type="entry name" value="Kringle_CS"/>
</dbReference>
<keyword evidence="7" id="KW-0677">Repeat</keyword>
<dbReference type="InterPro" id="IPR001314">
    <property type="entry name" value="Peptidase_S1A"/>
</dbReference>
<evidence type="ECO:0000256" key="3">
    <source>
        <dbReference type="ARBA" id="ARBA00022536"/>
    </source>
</evidence>
<dbReference type="EC" id="3.4.21.4" evidence="13"/>
<dbReference type="Gene3D" id="2.10.25.10">
    <property type="entry name" value="Laminin"/>
    <property type="match status" value="2"/>
</dbReference>
<dbReference type="SMART" id="SM00020">
    <property type="entry name" value="Tryp_SPc"/>
    <property type="match status" value="1"/>
</dbReference>
<evidence type="ECO:0000256" key="14">
    <source>
        <dbReference type="PROSITE-ProRule" id="PRU00076"/>
    </source>
</evidence>
<dbReference type="SMART" id="SM00130">
    <property type="entry name" value="KR"/>
    <property type="match status" value="1"/>
</dbReference>
<sequence>MYFESIESISHVMTKINCSRLHLSIDKLKIRLLKSINKWFDFCPLHRPTDPHKPVCLLTIHTHLYRHKLTNTHTLKGHRCEVRFRADLQSLLQRPTVSMNLKLCLLLLFLCAVIIPAQFLTSQQLKKEKHEERGKHDKHQPRDKERRPDDKHNVRRGKQRLARLKAEFESSDYSDDDDDANDWLFELQGVRGKCSPNPCLNGGECEEKRDKFICKCPKQFVGRRCHRGKRVCNMGTCGTGLCLLTPTPPYYKCKCIPPFAPPNCRSTAPCNPNPCQNNGRCVVDEGDFDCICPDGYSGQYCQVGPDDCYEGDGQSYRGKVSETENGDECLDWNSEFILDKGVFPSVAFASTEGLGPHNFCRNPDGDKKPWCFIKKDKRLRWDHCDVRKCPTIVSTTAEARPTTAAFTDSIPSKVTTLQPTIPSKTDGSITPESTSSAHKIPTPVPPTTLPKNYTLTNNFLTCGKPQPKKQLNRIYGGLKAIPGAHPWQVTVQVRPKGSIEEYRHICGGTLIKPCWVLTAAHCIDKKHDYRVILGGLNLIQKEQTDQPVLVEETIIHEKFKETPDVVYNDIALLKLKATNGECAKETQFVKAACLPKEPFADGTECRISGWGATESSEYGSVHLLDAQVLLISQEACSSNKVYGSLLDDGMFCAGYLKGGVDSCQGDSGGPLTCERNQTHYIYGIVSWGDNCGEKNKPGVYTRVLKYLDWISKKTSVPQ</sequence>
<dbReference type="FunFam" id="2.10.25.10:FF:000173">
    <property type="entry name" value="Neurogenic locus notch protein 2"/>
    <property type="match status" value="1"/>
</dbReference>
<feature type="domain" description="Kringle" evidence="20">
    <location>
        <begin position="307"/>
        <end position="389"/>
    </location>
</feature>
<feature type="transmembrane region" description="Helical" evidence="18">
    <location>
        <begin position="103"/>
        <end position="120"/>
    </location>
</feature>
<dbReference type="SMART" id="SM00181">
    <property type="entry name" value="EGF"/>
    <property type="match status" value="3"/>
</dbReference>
<evidence type="ECO:0000256" key="10">
    <source>
        <dbReference type="ARBA" id="ARBA00023157"/>
    </source>
</evidence>
<evidence type="ECO:0000256" key="1">
    <source>
        <dbReference type="ARBA" id="ARBA00004239"/>
    </source>
</evidence>
<dbReference type="SUPFAM" id="SSF57440">
    <property type="entry name" value="Kringle-like"/>
    <property type="match status" value="1"/>
</dbReference>
<dbReference type="GO" id="GO:0006508">
    <property type="term" value="P:proteolysis"/>
    <property type="evidence" value="ECO:0007669"/>
    <property type="project" value="UniProtKB-KW"/>
</dbReference>
<evidence type="ECO:0000256" key="7">
    <source>
        <dbReference type="ARBA" id="ARBA00022737"/>
    </source>
</evidence>
<dbReference type="Gene3D" id="2.40.20.10">
    <property type="entry name" value="Plasminogen Kringle 4"/>
    <property type="match status" value="1"/>
</dbReference>
<evidence type="ECO:0000256" key="6">
    <source>
        <dbReference type="ARBA" id="ARBA00022729"/>
    </source>
</evidence>
<keyword evidence="23" id="KW-1185">Reference proteome</keyword>
<dbReference type="SUPFAM" id="SSF50494">
    <property type="entry name" value="Trypsin-like serine proteases"/>
    <property type="match status" value="1"/>
</dbReference>
<evidence type="ECO:0000256" key="15">
    <source>
        <dbReference type="PROSITE-ProRule" id="PRU00121"/>
    </source>
</evidence>
<proteinExistence type="predicted"/>
<dbReference type="GO" id="GO:0004252">
    <property type="term" value="F:serine-type endopeptidase activity"/>
    <property type="evidence" value="ECO:0007669"/>
    <property type="project" value="UniProtKB-EC"/>
</dbReference>
<keyword evidence="9 16" id="KW-0720">Serine protease</keyword>
<keyword evidence="4 15" id="KW-0420">Kringle</keyword>
<dbReference type="InterPro" id="IPR033116">
    <property type="entry name" value="TRYPSIN_SER"/>
</dbReference>
<dbReference type="InterPro" id="IPR038178">
    <property type="entry name" value="Kringle_sf"/>
</dbReference>
<evidence type="ECO:0000259" key="20">
    <source>
        <dbReference type="PROSITE" id="PS50070"/>
    </source>
</evidence>
<dbReference type="SMART" id="SM00179">
    <property type="entry name" value="EGF_CA"/>
    <property type="match status" value="2"/>
</dbReference>
<name>A0A8C1ANT3_CYPCA</name>
<dbReference type="PANTHER" id="PTHR24264:SF40">
    <property type="entry name" value="HYALURONAN-BINDING PROTEIN 2"/>
    <property type="match status" value="1"/>
</dbReference>
<evidence type="ECO:0000256" key="8">
    <source>
        <dbReference type="ARBA" id="ARBA00022801"/>
    </source>
</evidence>
<dbReference type="InterPro" id="IPR018114">
    <property type="entry name" value="TRYPSIN_HIS"/>
</dbReference>
<dbReference type="InterPro" id="IPR001254">
    <property type="entry name" value="Trypsin_dom"/>
</dbReference>
<feature type="domain" description="EGF-like" evidence="19">
    <location>
        <begin position="190"/>
        <end position="226"/>
    </location>
</feature>
<keyword evidence="3 14" id="KW-0245">EGF-like domain</keyword>
<dbReference type="InterPro" id="IPR050127">
    <property type="entry name" value="Serine_Proteases_S1"/>
</dbReference>
<evidence type="ECO:0000259" key="21">
    <source>
        <dbReference type="PROSITE" id="PS50240"/>
    </source>
</evidence>
<dbReference type="GeneTree" id="ENSGT00940000157814"/>
<dbReference type="PROSITE" id="PS00022">
    <property type="entry name" value="EGF_1"/>
    <property type="match status" value="2"/>
</dbReference>
<dbReference type="CDD" id="cd00190">
    <property type="entry name" value="Tryp_SPc"/>
    <property type="match status" value="1"/>
</dbReference>
<feature type="domain" description="EGF-like" evidence="19">
    <location>
        <begin position="266"/>
        <end position="302"/>
    </location>
</feature>
<dbReference type="InterPro" id="IPR001881">
    <property type="entry name" value="EGF-like_Ca-bd_dom"/>
</dbReference>
<keyword evidence="18" id="KW-0472">Membrane</keyword>
<dbReference type="GO" id="GO:0005509">
    <property type="term" value="F:calcium ion binding"/>
    <property type="evidence" value="ECO:0007669"/>
    <property type="project" value="InterPro"/>
</dbReference>
<dbReference type="PROSITE" id="PS00021">
    <property type="entry name" value="KRINGLE_1"/>
    <property type="match status" value="1"/>
</dbReference>
<feature type="region of interest" description="Disordered" evidence="17">
    <location>
        <begin position="125"/>
        <end position="158"/>
    </location>
</feature>
<dbReference type="FunFam" id="2.10.25.10:FF:000404">
    <property type="entry name" value="Weary, isoform B"/>
    <property type="match status" value="1"/>
</dbReference>
<evidence type="ECO:0000313" key="23">
    <source>
        <dbReference type="Proteomes" id="UP001108240"/>
    </source>
</evidence>
<dbReference type="CDD" id="cd00108">
    <property type="entry name" value="KR"/>
    <property type="match status" value="1"/>
</dbReference>
<dbReference type="FunFam" id="2.40.20.10:FF:000001">
    <property type="entry name" value="Urokinase-type plasminogen activator"/>
    <property type="match status" value="1"/>
</dbReference>
<keyword evidence="5 16" id="KW-0645">Protease</keyword>
<dbReference type="PROSITE" id="PS00135">
    <property type="entry name" value="TRYPSIN_SER"/>
    <property type="match status" value="1"/>
</dbReference>
<dbReference type="InterPro" id="IPR013806">
    <property type="entry name" value="Kringle-like"/>
</dbReference>
<evidence type="ECO:0000256" key="18">
    <source>
        <dbReference type="SAM" id="Phobius"/>
    </source>
</evidence>
<dbReference type="PROSITE" id="PS01186">
    <property type="entry name" value="EGF_2"/>
    <property type="match status" value="2"/>
</dbReference>
<evidence type="ECO:0000256" key="9">
    <source>
        <dbReference type="ARBA" id="ARBA00022825"/>
    </source>
</evidence>
<keyword evidence="8 16" id="KW-0378">Hydrolase</keyword>
<dbReference type="Proteomes" id="UP001108240">
    <property type="component" value="Unplaced"/>
</dbReference>
<feature type="region of interest" description="Disordered" evidence="17">
    <location>
        <begin position="415"/>
        <end position="448"/>
    </location>
</feature>
<dbReference type="PRINTS" id="PR00018">
    <property type="entry name" value="KRINGLE"/>
</dbReference>
<dbReference type="Pfam" id="PF00089">
    <property type="entry name" value="Trypsin"/>
    <property type="match status" value="1"/>
</dbReference>
<evidence type="ECO:0000256" key="5">
    <source>
        <dbReference type="ARBA" id="ARBA00022670"/>
    </source>
</evidence>
<evidence type="ECO:0000313" key="22">
    <source>
        <dbReference type="Ensembl" id="ENSCCRP00000021051.2"/>
    </source>
</evidence>
<evidence type="ECO:0000256" key="2">
    <source>
        <dbReference type="ARBA" id="ARBA00022525"/>
    </source>
</evidence>
<dbReference type="Ensembl" id="ENSCCRT00000022860.2">
    <property type="protein sequence ID" value="ENSCCRP00000021051.2"/>
    <property type="gene ID" value="ENSCCRG00000011525.2"/>
</dbReference>
<dbReference type="InterPro" id="IPR000742">
    <property type="entry name" value="EGF"/>
</dbReference>
<evidence type="ECO:0000259" key="19">
    <source>
        <dbReference type="PROSITE" id="PS50026"/>
    </source>
</evidence>
<organism evidence="22 23">
    <name type="scientific">Cyprinus carpio carpio</name>
    <dbReference type="NCBI Taxonomy" id="630221"/>
    <lineage>
        <taxon>Eukaryota</taxon>
        <taxon>Metazoa</taxon>
        <taxon>Chordata</taxon>
        <taxon>Craniata</taxon>
        <taxon>Vertebrata</taxon>
        <taxon>Euteleostomi</taxon>
        <taxon>Actinopterygii</taxon>
        <taxon>Neopterygii</taxon>
        <taxon>Teleostei</taxon>
        <taxon>Ostariophysi</taxon>
        <taxon>Cypriniformes</taxon>
        <taxon>Cyprinidae</taxon>
        <taxon>Cyprininae</taxon>
        <taxon>Cyprinus</taxon>
    </lineage>
</organism>
<evidence type="ECO:0000256" key="16">
    <source>
        <dbReference type="RuleBase" id="RU363034"/>
    </source>
</evidence>
<dbReference type="Pfam" id="PF00051">
    <property type="entry name" value="Kringle"/>
    <property type="match status" value="1"/>
</dbReference>
<dbReference type="SUPFAM" id="SSF57196">
    <property type="entry name" value="EGF/Laminin"/>
    <property type="match status" value="1"/>
</dbReference>
<dbReference type="OMA" id="GKTACGF"/>
<evidence type="ECO:0000256" key="12">
    <source>
        <dbReference type="ARBA" id="ARBA00036320"/>
    </source>
</evidence>
<dbReference type="InterPro" id="IPR043504">
    <property type="entry name" value="Peptidase_S1_PA_chymotrypsin"/>
</dbReference>
<keyword evidence="6" id="KW-0732">Signal</keyword>
<reference evidence="22" key="1">
    <citation type="submission" date="2025-08" db="UniProtKB">
        <authorList>
            <consortium name="Ensembl"/>
        </authorList>
    </citation>
    <scope>IDENTIFICATION</scope>
</reference>
<comment type="caution">
    <text evidence="14">Lacks conserved residue(s) required for the propagation of feature annotation.</text>
</comment>
<keyword evidence="2" id="KW-0964">Secreted</keyword>
<feature type="domain" description="Peptidase S1" evidence="21">
    <location>
        <begin position="474"/>
        <end position="715"/>
    </location>
</feature>
<dbReference type="CDD" id="cd00054">
    <property type="entry name" value="EGF_CA"/>
    <property type="match status" value="2"/>
</dbReference>
<dbReference type="PROSITE" id="PS50070">
    <property type="entry name" value="KRINGLE_2"/>
    <property type="match status" value="1"/>
</dbReference>
<keyword evidence="11" id="KW-0325">Glycoprotein</keyword>
<keyword evidence="18" id="KW-0812">Transmembrane</keyword>
<keyword evidence="18" id="KW-1133">Transmembrane helix</keyword>
<comment type="subcellular location">
    <subcellularLocation>
        <location evidence="1">Secreted</location>
        <location evidence="1">Extracellular space</location>
    </subcellularLocation>
</comment>
<dbReference type="PANTHER" id="PTHR24264">
    <property type="entry name" value="TRYPSIN-RELATED"/>
    <property type="match status" value="1"/>
</dbReference>
<dbReference type="Pfam" id="PF00008">
    <property type="entry name" value="EGF"/>
    <property type="match status" value="2"/>
</dbReference>
<dbReference type="PROSITE" id="PS50026">
    <property type="entry name" value="EGF_3"/>
    <property type="match status" value="2"/>
</dbReference>
<dbReference type="GO" id="GO:0005615">
    <property type="term" value="C:extracellular space"/>
    <property type="evidence" value="ECO:0007669"/>
    <property type="project" value="TreeGrafter"/>
</dbReference>
<evidence type="ECO:0000256" key="17">
    <source>
        <dbReference type="SAM" id="MobiDB-lite"/>
    </source>
</evidence>
<feature type="disulfide bond" evidence="14">
    <location>
        <begin position="292"/>
        <end position="301"/>
    </location>
</feature>
<dbReference type="Gene3D" id="2.40.10.10">
    <property type="entry name" value="Trypsin-like serine proteases"/>
    <property type="match status" value="1"/>
</dbReference>
<evidence type="ECO:0000256" key="11">
    <source>
        <dbReference type="ARBA" id="ARBA00023180"/>
    </source>
</evidence>
<evidence type="ECO:0000256" key="13">
    <source>
        <dbReference type="ARBA" id="ARBA00038868"/>
    </source>
</evidence>
<accession>A0A8C1ANT3</accession>
<dbReference type="InterPro" id="IPR000001">
    <property type="entry name" value="Kringle"/>
</dbReference>
<keyword evidence="10 14" id="KW-1015">Disulfide bond</keyword>
<reference evidence="22" key="2">
    <citation type="submission" date="2025-09" db="UniProtKB">
        <authorList>
            <consortium name="Ensembl"/>
        </authorList>
    </citation>
    <scope>IDENTIFICATION</scope>
</reference>
<protein>
    <recommendedName>
        <fullName evidence="13">trypsin</fullName>
        <ecNumber evidence="13">3.4.21.4</ecNumber>
    </recommendedName>
</protein>
<dbReference type="FunFam" id="2.40.10.10:FF:000069">
    <property type="entry name" value="Hyaluronan-binding protein 2"/>
    <property type="match status" value="1"/>
</dbReference>